<dbReference type="InterPro" id="IPR015883">
    <property type="entry name" value="Glyco_hydro_20_cat"/>
</dbReference>
<dbReference type="Proteomes" id="UP000292082">
    <property type="component" value="Unassembled WGS sequence"/>
</dbReference>
<feature type="domain" description="Glycoside hydrolase family 20 catalytic" evidence="6">
    <location>
        <begin position="186"/>
        <end position="516"/>
    </location>
</feature>
<accession>A0A4Q9Q751</accession>
<gene>
    <name evidence="8" type="ORF">BD310DRAFT_918397</name>
</gene>
<dbReference type="InterPro" id="IPR029018">
    <property type="entry name" value="Hex-like_dom2"/>
</dbReference>
<dbReference type="InterPro" id="IPR025705">
    <property type="entry name" value="Beta_hexosaminidase_sua/sub"/>
</dbReference>
<dbReference type="SUPFAM" id="SSF55545">
    <property type="entry name" value="beta-N-acetylhexosaminidase-like domain"/>
    <property type="match status" value="1"/>
</dbReference>
<dbReference type="STRING" id="114155.A0A4Q9Q751"/>
<evidence type="ECO:0000313" key="9">
    <source>
        <dbReference type="Proteomes" id="UP000292082"/>
    </source>
</evidence>
<protein>
    <recommendedName>
        <fullName evidence="3">beta-N-acetylhexosaminidase</fullName>
        <ecNumber evidence="3">3.2.1.52</ecNumber>
    </recommendedName>
</protein>
<dbReference type="GO" id="GO:0005975">
    <property type="term" value="P:carbohydrate metabolic process"/>
    <property type="evidence" value="ECO:0007669"/>
    <property type="project" value="InterPro"/>
</dbReference>
<name>A0A4Q9Q751_9APHY</name>
<dbReference type="InterPro" id="IPR015882">
    <property type="entry name" value="HEX_bac_N"/>
</dbReference>
<dbReference type="InterPro" id="IPR017853">
    <property type="entry name" value="GH"/>
</dbReference>
<comment type="catalytic activity">
    <reaction evidence="1">
        <text>Hydrolysis of terminal non-reducing N-acetyl-D-hexosamine residues in N-acetyl-beta-D-hexosaminides.</text>
        <dbReference type="EC" id="3.2.1.52"/>
    </reaction>
</comment>
<evidence type="ECO:0000259" key="7">
    <source>
        <dbReference type="Pfam" id="PF02838"/>
    </source>
</evidence>
<evidence type="ECO:0000256" key="5">
    <source>
        <dbReference type="ARBA" id="ARBA00023295"/>
    </source>
</evidence>
<dbReference type="GO" id="GO:0004563">
    <property type="term" value="F:beta-N-acetylhexosaminidase activity"/>
    <property type="evidence" value="ECO:0007669"/>
    <property type="project" value="UniProtKB-EC"/>
</dbReference>
<proteinExistence type="inferred from homology"/>
<dbReference type="Pfam" id="PF02838">
    <property type="entry name" value="Glyco_hydro_20b"/>
    <property type="match status" value="1"/>
</dbReference>
<dbReference type="InterPro" id="IPR052764">
    <property type="entry name" value="GH20_Enzymes"/>
</dbReference>
<feature type="domain" description="Beta-hexosaminidase bacterial type N-terminal" evidence="7">
    <location>
        <begin position="34"/>
        <end position="163"/>
    </location>
</feature>
<evidence type="ECO:0000256" key="4">
    <source>
        <dbReference type="ARBA" id="ARBA00022801"/>
    </source>
</evidence>
<evidence type="ECO:0000256" key="1">
    <source>
        <dbReference type="ARBA" id="ARBA00001231"/>
    </source>
</evidence>
<evidence type="ECO:0000256" key="2">
    <source>
        <dbReference type="ARBA" id="ARBA00006285"/>
    </source>
</evidence>
<dbReference type="AlphaFoldDB" id="A0A4Q9Q751"/>
<keyword evidence="9" id="KW-1185">Reference proteome</keyword>
<keyword evidence="4 8" id="KW-0378">Hydrolase</keyword>
<dbReference type="EC" id="3.2.1.52" evidence="3"/>
<reference evidence="8 9" key="1">
    <citation type="submission" date="2019-01" db="EMBL/GenBank/DDBJ databases">
        <title>Draft genome sequences of three monokaryotic isolates of the white-rot basidiomycete fungus Dichomitus squalens.</title>
        <authorList>
            <consortium name="DOE Joint Genome Institute"/>
            <person name="Lopez S.C."/>
            <person name="Andreopoulos B."/>
            <person name="Pangilinan J."/>
            <person name="Lipzen A."/>
            <person name="Riley R."/>
            <person name="Ahrendt S."/>
            <person name="Ng V."/>
            <person name="Barry K."/>
            <person name="Daum C."/>
            <person name="Grigoriev I.V."/>
            <person name="Hilden K.S."/>
            <person name="Makela M.R."/>
            <person name="de Vries R.P."/>
        </authorList>
    </citation>
    <scope>NUCLEOTIDE SEQUENCE [LARGE SCALE GENOMIC DNA]</scope>
    <source>
        <strain evidence="8 9">CBS 464.89</strain>
    </source>
</reference>
<evidence type="ECO:0000259" key="6">
    <source>
        <dbReference type="Pfam" id="PF00728"/>
    </source>
</evidence>
<dbReference type="PANTHER" id="PTHR43678">
    <property type="entry name" value="PUTATIVE (AFU_ORTHOLOGUE AFUA_2G00640)-RELATED"/>
    <property type="match status" value="1"/>
</dbReference>
<dbReference type="Gene3D" id="3.20.20.80">
    <property type="entry name" value="Glycosidases"/>
    <property type="match status" value="1"/>
</dbReference>
<evidence type="ECO:0000256" key="3">
    <source>
        <dbReference type="ARBA" id="ARBA00012663"/>
    </source>
</evidence>
<keyword evidence="5" id="KW-0326">Glycosidase</keyword>
<dbReference type="PRINTS" id="PR00738">
    <property type="entry name" value="GLHYDRLASE20"/>
</dbReference>
<dbReference type="SUPFAM" id="SSF51445">
    <property type="entry name" value="(Trans)glycosidases"/>
    <property type="match status" value="1"/>
</dbReference>
<organism evidence="8 9">
    <name type="scientific">Dichomitus squalens</name>
    <dbReference type="NCBI Taxonomy" id="114155"/>
    <lineage>
        <taxon>Eukaryota</taxon>
        <taxon>Fungi</taxon>
        <taxon>Dikarya</taxon>
        <taxon>Basidiomycota</taxon>
        <taxon>Agaricomycotina</taxon>
        <taxon>Agaricomycetes</taxon>
        <taxon>Polyporales</taxon>
        <taxon>Polyporaceae</taxon>
        <taxon>Dichomitus</taxon>
    </lineage>
</organism>
<comment type="similarity">
    <text evidence="2">Belongs to the glycosyl hydrolase 20 family.</text>
</comment>
<dbReference type="EMBL" id="ML145093">
    <property type="protein sequence ID" value="TBU62434.1"/>
    <property type="molecule type" value="Genomic_DNA"/>
</dbReference>
<sequence length="707" mass="77644">MAITGGIFLRVSKALILLSIPALCVGGDAISPQIPSVESFVPSNGVFELPPIVHIVVDNEYASHGSPSLLDFAKVFQTDLEEAIPYVTNTTISLSPLDPDPTSDIPTIYLTINSSAQFTLYNGQPTDEGYQFEVTPDTYRITALAPIGVWWGTRTFLQQAAVDLAQGAKTVSFPAGQGVDSPGWEVRGFMLDAGRHWFEASFLGDLCIYASFFKLNELHLHASDNLWNPAFLYGEGNEGWEKLYAAFRFQPPAGSALDGLVPRKNESWTKQEFLDLQQTCASHGVTIIPEVDTPGHSLVITQWKPELMESGQPDHLNLSYPETIPTIKSIWDEFLPWFSAAEVSIGADEYDASLANDYISFVNEMSTYIGAQFNKSIRIWGTNEPSTTMSVSENITIQHWDFPGDDIPVQLLSQGYRVINSEQTFLYLDGKTSEDNQFPQQLSEDLLWSGAPGGKGWAPNIFSATDPTNNTTPDAPNLRGAIFALWNDWGNNATTALEIYYQLAKSVALFSEKAWAGSDVRATALTRDQFDTVYPALTAAAPGQNLNRVVKPKYGNVVYEFPGTYSTLSTEITSVGPPYTLSFSVKPDPRSPDTGLLFSGIDSKLHVANLTFEATGQLYALGYVLPTDKYTSVSIRATREYTYAVIDGDETNPRYWYTLMDIWGDYMALGNMSFAAPSHNIGGSGFSGEIRDIKLTLEGKQVAAILS</sequence>
<dbReference type="Pfam" id="PF00728">
    <property type="entry name" value="Glyco_hydro_20"/>
    <property type="match status" value="1"/>
</dbReference>
<dbReference type="CDD" id="cd06564">
    <property type="entry name" value="GH20_DspB_LnbB-like"/>
    <property type="match status" value="1"/>
</dbReference>
<evidence type="ECO:0000313" key="8">
    <source>
        <dbReference type="EMBL" id="TBU62434.1"/>
    </source>
</evidence>
<dbReference type="PANTHER" id="PTHR43678:SF1">
    <property type="entry name" value="BETA-N-ACETYLHEXOSAMINIDASE"/>
    <property type="match status" value="1"/>
</dbReference>
<dbReference type="Gene3D" id="3.30.379.10">
    <property type="entry name" value="Chitobiase/beta-hexosaminidase domain 2-like"/>
    <property type="match status" value="1"/>
</dbReference>